<name>A0AAU9U747_EUPED</name>
<dbReference type="AlphaFoldDB" id="A0AAU9U747"/>
<protein>
    <recommendedName>
        <fullName evidence="2">Lipocalin/cytosolic fatty-acid binding domain-containing protein</fullName>
    </recommendedName>
</protein>
<dbReference type="SUPFAM" id="SSF50814">
    <property type="entry name" value="Lipocalins"/>
    <property type="match status" value="1"/>
</dbReference>
<dbReference type="EMBL" id="CAKOGL010000013">
    <property type="protein sequence ID" value="CAH2093637.1"/>
    <property type="molecule type" value="Genomic_DNA"/>
</dbReference>
<organism evidence="3 4">
    <name type="scientific">Euphydryas editha</name>
    <name type="common">Edith's checkerspot</name>
    <dbReference type="NCBI Taxonomy" id="104508"/>
    <lineage>
        <taxon>Eukaryota</taxon>
        <taxon>Metazoa</taxon>
        <taxon>Ecdysozoa</taxon>
        <taxon>Arthropoda</taxon>
        <taxon>Hexapoda</taxon>
        <taxon>Insecta</taxon>
        <taxon>Pterygota</taxon>
        <taxon>Neoptera</taxon>
        <taxon>Endopterygota</taxon>
        <taxon>Lepidoptera</taxon>
        <taxon>Glossata</taxon>
        <taxon>Ditrysia</taxon>
        <taxon>Papilionoidea</taxon>
        <taxon>Nymphalidae</taxon>
        <taxon>Nymphalinae</taxon>
        <taxon>Euphydryas</taxon>
    </lineage>
</organism>
<dbReference type="Pfam" id="PF00061">
    <property type="entry name" value="Lipocalin"/>
    <property type="match status" value="1"/>
</dbReference>
<comment type="similarity">
    <text evidence="1">Belongs to the calycin superfamily. Fatty-acid binding protein (FABP) family.</text>
</comment>
<dbReference type="Proteomes" id="UP001153954">
    <property type="component" value="Unassembled WGS sequence"/>
</dbReference>
<dbReference type="PANTHER" id="PTHR11955">
    <property type="entry name" value="FATTY ACID BINDING PROTEIN"/>
    <property type="match status" value="1"/>
</dbReference>
<gene>
    <name evidence="3" type="ORF">EEDITHA_LOCUS9285</name>
</gene>
<evidence type="ECO:0000256" key="1">
    <source>
        <dbReference type="ARBA" id="ARBA00008390"/>
    </source>
</evidence>
<dbReference type="GO" id="GO:0008289">
    <property type="term" value="F:lipid binding"/>
    <property type="evidence" value="ECO:0007669"/>
    <property type="project" value="InterPro"/>
</dbReference>
<dbReference type="InterPro" id="IPR031259">
    <property type="entry name" value="ILBP"/>
</dbReference>
<dbReference type="InterPro" id="IPR012674">
    <property type="entry name" value="Calycin"/>
</dbReference>
<accession>A0AAU9U747</accession>
<evidence type="ECO:0000313" key="4">
    <source>
        <dbReference type="Proteomes" id="UP001153954"/>
    </source>
</evidence>
<evidence type="ECO:0000313" key="3">
    <source>
        <dbReference type="EMBL" id="CAH2093637.1"/>
    </source>
</evidence>
<keyword evidence="4" id="KW-1185">Reference proteome</keyword>
<dbReference type="InterPro" id="IPR000566">
    <property type="entry name" value="Lipocln_cytosolic_FA-bd_dom"/>
</dbReference>
<feature type="domain" description="Lipocalin/cytosolic fatty-acid binding" evidence="2">
    <location>
        <begin position="11"/>
        <end position="130"/>
    </location>
</feature>
<sequence length="137" mass="15763">MEDFLDKEYLLVSNENFDDYLAFIGIGYLHRKLAINLKQIQCLVRNVDGTYTFSFKSKFANSEATFTPGVDFVETKADGVKVKALITFEGNKMTHTQIEENGRTSKHVREFFNDKLIVTTTAEGFDKISTRVYELKR</sequence>
<evidence type="ECO:0000259" key="2">
    <source>
        <dbReference type="Pfam" id="PF00061"/>
    </source>
</evidence>
<reference evidence="3" key="1">
    <citation type="submission" date="2022-03" db="EMBL/GenBank/DDBJ databases">
        <authorList>
            <person name="Tunstrom K."/>
        </authorList>
    </citation>
    <scope>NUCLEOTIDE SEQUENCE</scope>
</reference>
<dbReference type="CDD" id="cd00742">
    <property type="entry name" value="FABP"/>
    <property type="match status" value="1"/>
</dbReference>
<dbReference type="Gene3D" id="2.40.128.20">
    <property type="match status" value="1"/>
</dbReference>
<proteinExistence type="inferred from homology"/>
<comment type="caution">
    <text evidence="3">The sequence shown here is derived from an EMBL/GenBank/DDBJ whole genome shotgun (WGS) entry which is preliminary data.</text>
</comment>